<reference evidence="1 2" key="1">
    <citation type="submission" date="2017-02" db="EMBL/GenBank/DDBJ databases">
        <authorList>
            <person name="Peterson S.W."/>
        </authorList>
    </citation>
    <scope>NUCLEOTIDE SEQUENCE [LARGE SCALE GENOMIC DNA]</scope>
    <source>
        <strain evidence="1 2">3F5N</strain>
    </source>
</reference>
<dbReference type="Proteomes" id="UP000195766">
    <property type="component" value="Unassembled WGS sequence"/>
</dbReference>
<proteinExistence type="predicted"/>
<name>A0A1R4F0Q1_BREDI</name>
<accession>A0A1R4F0Q1</accession>
<sequence>MALRRPPRDYIHEKAARLIAGRPFLFVATLETQRAVVAGP</sequence>
<gene>
    <name evidence="1" type="ORF">FM111_01810</name>
</gene>
<dbReference type="EMBL" id="FUIE01000015">
    <property type="protein sequence ID" value="SJM49402.1"/>
    <property type="molecule type" value="Genomic_DNA"/>
</dbReference>
<evidence type="ECO:0000313" key="1">
    <source>
        <dbReference type="EMBL" id="SJM49402.1"/>
    </source>
</evidence>
<evidence type="ECO:0000313" key="2">
    <source>
        <dbReference type="Proteomes" id="UP000195766"/>
    </source>
</evidence>
<dbReference type="AlphaFoldDB" id="A0A1R4F0Q1"/>
<protein>
    <submittedName>
        <fullName evidence="1">Uncharacterized protein</fullName>
    </submittedName>
</protein>
<organism evidence="1 2">
    <name type="scientific">Brevundimonas diminuta 3F5N</name>
    <dbReference type="NCBI Taxonomy" id="1255603"/>
    <lineage>
        <taxon>Bacteria</taxon>
        <taxon>Pseudomonadati</taxon>
        <taxon>Pseudomonadota</taxon>
        <taxon>Alphaproteobacteria</taxon>
        <taxon>Caulobacterales</taxon>
        <taxon>Caulobacteraceae</taxon>
        <taxon>Brevundimonas</taxon>
    </lineage>
</organism>